<dbReference type="InterPro" id="IPR000210">
    <property type="entry name" value="BTB/POZ_dom"/>
</dbReference>
<name>A0AAJ0G7N0_9PEZI</name>
<dbReference type="PANTHER" id="PTHR47843:SF5">
    <property type="entry name" value="BTB_POZ DOMAIN PROTEIN"/>
    <property type="match status" value="1"/>
</dbReference>
<sequence>MGASAYNACRLHFGGKYSDLTITCNYRQWAVHRAIVCSRGGFFDSACSSGFLEATSGVIDLSEDDEDAVEQMIHFFYHLDYLNPQAPKPVTLFRHRAYLDARRRLPKKLDLTHIEDPLLALAGCYSPEDASPSSPTDSNGRCSFSTVEGKPQLSLSRTRSSSLPALEFDDESDVESIGDTDDLSEPESHLLLHTKVYALAEKYDISSLKQLAKRKFEMEMACYFDSPELAEAIEDVYCSTIDSDRGLRDVVLQAFKAHPELESTQDVHAVVHSTPTLERELWKIQNGLPV</sequence>
<evidence type="ECO:0000313" key="2">
    <source>
        <dbReference type="EMBL" id="KAK3052264.1"/>
    </source>
</evidence>
<gene>
    <name evidence="2" type="ORF">LTR09_006474</name>
</gene>
<dbReference type="Proteomes" id="UP001271007">
    <property type="component" value="Unassembled WGS sequence"/>
</dbReference>
<proteinExistence type="predicted"/>
<dbReference type="AlphaFoldDB" id="A0AAJ0G7N0"/>
<organism evidence="2 3">
    <name type="scientific">Extremus antarcticus</name>
    <dbReference type="NCBI Taxonomy" id="702011"/>
    <lineage>
        <taxon>Eukaryota</taxon>
        <taxon>Fungi</taxon>
        <taxon>Dikarya</taxon>
        <taxon>Ascomycota</taxon>
        <taxon>Pezizomycotina</taxon>
        <taxon>Dothideomycetes</taxon>
        <taxon>Dothideomycetidae</taxon>
        <taxon>Mycosphaerellales</taxon>
        <taxon>Extremaceae</taxon>
        <taxon>Extremus</taxon>
    </lineage>
</organism>
<dbReference type="CDD" id="cd18186">
    <property type="entry name" value="BTB_POZ_ZBTB_KLHL-like"/>
    <property type="match status" value="1"/>
</dbReference>
<dbReference type="PROSITE" id="PS50097">
    <property type="entry name" value="BTB"/>
    <property type="match status" value="1"/>
</dbReference>
<accession>A0AAJ0G7N0</accession>
<dbReference type="EMBL" id="JAWDJX010000021">
    <property type="protein sequence ID" value="KAK3052264.1"/>
    <property type="molecule type" value="Genomic_DNA"/>
</dbReference>
<evidence type="ECO:0000313" key="3">
    <source>
        <dbReference type="Proteomes" id="UP001271007"/>
    </source>
</evidence>
<evidence type="ECO:0000259" key="1">
    <source>
        <dbReference type="PROSITE" id="PS50097"/>
    </source>
</evidence>
<dbReference type="SUPFAM" id="SSF54695">
    <property type="entry name" value="POZ domain"/>
    <property type="match status" value="1"/>
</dbReference>
<protein>
    <recommendedName>
        <fullName evidence="1">BTB domain-containing protein</fullName>
    </recommendedName>
</protein>
<dbReference type="PANTHER" id="PTHR47843">
    <property type="entry name" value="BTB DOMAIN-CONTAINING PROTEIN-RELATED"/>
    <property type="match status" value="1"/>
</dbReference>
<reference evidence="2" key="1">
    <citation type="submission" date="2023-04" db="EMBL/GenBank/DDBJ databases">
        <title>Black Yeasts Isolated from many extreme environments.</title>
        <authorList>
            <person name="Coleine C."/>
            <person name="Stajich J.E."/>
            <person name="Selbmann L."/>
        </authorList>
    </citation>
    <scope>NUCLEOTIDE SEQUENCE</scope>
    <source>
        <strain evidence="2">CCFEE 5312</strain>
    </source>
</reference>
<dbReference type="InterPro" id="IPR011333">
    <property type="entry name" value="SKP1/BTB/POZ_sf"/>
</dbReference>
<dbReference type="Pfam" id="PF00651">
    <property type="entry name" value="BTB"/>
    <property type="match status" value="1"/>
</dbReference>
<dbReference type="Gene3D" id="3.30.710.10">
    <property type="entry name" value="Potassium Channel Kv1.1, Chain A"/>
    <property type="match status" value="1"/>
</dbReference>
<comment type="caution">
    <text evidence="2">The sequence shown here is derived from an EMBL/GenBank/DDBJ whole genome shotgun (WGS) entry which is preliminary data.</text>
</comment>
<keyword evidence="3" id="KW-1185">Reference proteome</keyword>
<feature type="domain" description="BTB" evidence="1">
    <location>
        <begin position="18"/>
        <end position="85"/>
    </location>
</feature>